<accession>T0VIZ1</accession>
<dbReference type="SUPFAM" id="SSF52200">
    <property type="entry name" value="Toll/Interleukin receptor TIR domain"/>
    <property type="match status" value="1"/>
</dbReference>
<name>T0VIZ1_LACLC</name>
<dbReference type="PATRIC" id="fig|1234873.3.peg.614"/>
<comment type="caution">
    <text evidence="2">The sequence shown here is derived from an EMBL/GenBank/DDBJ whole genome shotgun (WGS) entry which is preliminary data.</text>
</comment>
<proteinExistence type="predicted"/>
<evidence type="ECO:0000313" key="2">
    <source>
        <dbReference type="EMBL" id="EQC95817.1"/>
    </source>
</evidence>
<evidence type="ECO:0000256" key="1">
    <source>
        <dbReference type="SAM" id="Coils"/>
    </source>
</evidence>
<evidence type="ECO:0008006" key="4">
    <source>
        <dbReference type="Google" id="ProtNLM"/>
    </source>
</evidence>
<dbReference type="Proteomes" id="UP000015664">
    <property type="component" value="Unassembled WGS sequence"/>
</dbReference>
<sequence length="264" mass="30830">MYKKFNLELNANPINYFSDISENDIEKYKNNVEKISKELLKDFEESLVVTKNGTIDGNKTIQTWFPDFQADIFLSHSHKDIELAIKLACWLEKYFGVKVFIDSLLWKNINDLQQEIDKKYTYSEKTGTYNYDLRNVTTSHVHAMLSTALNDMIDSTECILFLNTPSSIELSNLKNSTFSPWIYSEIKSSNILRSIIPSRYLQKGFEQRNVRHGSANLNEELSIRYDIDLSKFYSITYESLNSWKTIRAFKRVRGTATLDILYDL</sequence>
<reference evidence="2 3" key="1">
    <citation type="journal article" date="2013" name="ISME J.">
        <title>Multifactorial diversity sustains microbial community stability.</title>
        <authorList>
            <person name="Erkus O."/>
            <person name="de Jager V.C."/>
            <person name="Spus M."/>
            <person name="van Alen-Boerrigter I.J."/>
            <person name="van Rijswijck I.M."/>
            <person name="Hazelwood L."/>
            <person name="Janssen P.W."/>
            <person name="van Hijum S.A."/>
            <person name="Kleerebezem M."/>
            <person name="Smid E.J."/>
        </authorList>
    </citation>
    <scope>NUCLEOTIDE SEQUENCE [LARGE SCALE GENOMIC DNA]</scope>
    <source>
        <strain evidence="2 3">TIFN3</strain>
    </source>
</reference>
<gene>
    <name evidence="2" type="ORF">LLT3_01145</name>
</gene>
<organism evidence="2 3">
    <name type="scientific">Lactococcus cremoris subsp. cremoris TIFN3</name>
    <dbReference type="NCBI Taxonomy" id="1234873"/>
    <lineage>
        <taxon>Bacteria</taxon>
        <taxon>Bacillati</taxon>
        <taxon>Bacillota</taxon>
        <taxon>Bacilli</taxon>
        <taxon>Lactobacillales</taxon>
        <taxon>Streptococcaceae</taxon>
        <taxon>Lactococcus</taxon>
        <taxon>Lactococcus cremoris subsp. cremoris</taxon>
    </lineage>
</organism>
<dbReference type="InterPro" id="IPR035897">
    <property type="entry name" value="Toll_tir_struct_dom_sf"/>
</dbReference>
<keyword evidence="1" id="KW-0175">Coiled coil</keyword>
<dbReference type="Gene3D" id="3.40.50.10140">
    <property type="entry name" value="Toll/interleukin-1 receptor homology (TIR) domain"/>
    <property type="match status" value="1"/>
</dbReference>
<feature type="coiled-coil region" evidence="1">
    <location>
        <begin position="18"/>
        <end position="45"/>
    </location>
</feature>
<protein>
    <recommendedName>
        <fullName evidence="4">Toll/interleukin-1 receptor domain-containing protein</fullName>
    </recommendedName>
</protein>
<evidence type="ECO:0000313" key="3">
    <source>
        <dbReference type="Proteomes" id="UP000015664"/>
    </source>
</evidence>
<dbReference type="EMBL" id="ATBE01000044">
    <property type="protein sequence ID" value="EQC95817.1"/>
    <property type="molecule type" value="Genomic_DNA"/>
</dbReference>
<dbReference type="AlphaFoldDB" id="T0VIZ1"/>